<comment type="caution">
    <text evidence="2">The sequence shown here is derived from an EMBL/GenBank/DDBJ whole genome shotgun (WGS) entry which is preliminary data.</text>
</comment>
<protein>
    <submittedName>
        <fullName evidence="2">Histone deacetylase</fullName>
    </submittedName>
</protein>
<organism evidence="2 3">
    <name type="scientific">Anaeramoeba flamelloides</name>
    <dbReference type="NCBI Taxonomy" id="1746091"/>
    <lineage>
        <taxon>Eukaryota</taxon>
        <taxon>Metamonada</taxon>
        <taxon>Anaeramoebidae</taxon>
        <taxon>Anaeramoeba</taxon>
    </lineage>
</organism>
<keyword evidence="1" id="KW-1133">Transmembrane helix</keyword>
<feature type="transmembrane region" description="Helical" evidence="1">
    <location>
        <begin position="33"/>
        <end position="55"/>
    </location>
</feature>
<keyword evidence="1" id="KW-0472">Membrane</keyword>
<gene>
    <name evidence="2" type="ORF">M0812_26994</name>
</gene>
<reference evidence="2" key="1">
    <citation type="submission" date="2022-08" db="EMBL/GenBank/DDBJ databases">
        <title>Novel sulphate-reducing endosymbionts in the free-living metamonad Anaeramoeba.</title>
        <authorList>
            <person name="Jerlstrom-Hultqvist J."/>
            <person name="Cepicka I."/>
            <person name="Gallot-Lavallee L."/>
            <person name="Salas-Leiva D."/>
            <person name="Curtis B.A."/>
            <person name="Zahonova K."/>
            <person name="Pipaliya S."/>
            <person name="Dacks J."/>
            <person name="Roger A.J."/>
        </authorList>
    </citation>
    <scope>NUCLEOTIDE SEQUENCE</scope>
    <source>
        <strain evidence="2">Busselton2</strain>
    </source>
</reference>
<dbReference type="Proteomes" id="UP001146793">
    <property type="component" value="Unassembled WGS sequence"/>
</dbReference>
<dbReference type="EMBL" id="JANTQA010000063">
    <property type="protein sequence ID" value="KAJ3427409.1"/>
    <property type="molecule type" value="Genomic_DNA"/>
</dbReference>
<evidence type="ECO:0000313" key="3">
    <source>
        <dbReference type="Proteomes" id="UP001146793"/>
    </source>
</evidence>
<keyword evidence="1" id="KW-0812">Transmembrane</keyword>
<evidence type="ECO:0000313" key="2">
    <source>
        <dbReference type="EMBL" id="KAJ3427409.1"/>
    </source>
</evidence>
<evidence type="ECO:0000256" key="1">
    <source>
        <dbReference type="SAM" id="Phobius"/>
    </source>
</evidence>
<accession>A0AAV7YD55</accession>
<sequence length="56" mass="6393">MFQFCQISSGGSVAGAKQLNHNSTGIAINWEGLFIFFFSFVSSKFKAFFIFFVFFF</sequence>
<proteinExistence type="predicted"/>
<name>A0AAV7YD55_9EUKA</name>
<dbReference type="AlphaFoldDB" id="A0AAV7YD55"/>